<dbReference type="PANTHER" id="PTHR23082:SF0">
    <property type="entry name" value="GENERAL TRANSCRIPTION FACTOR 3C POLYPEPTIDE 3"/>
    <property type="match status" value="1"/>
</dbReference>
<feature type="repeat" description="TPR" evidence="1">
    <location>
        <begin position="259"/>
        <end position="292"/>
    </location>
</feature>
<feature type="region of interest" description="Disordered" evidence="2">
    <location>
        <begin position="1"/>
        <end position="96"/>
    </location>
</feature>
<keyword evidence="4" id="KW-1185">Reference proteome</keyword>
<evidence type="ECO:0000256" key="2">
    <source>
        <dbReference type="SAM" id="MobiDB-lite"/>
    </source>
</evidence>
<dbReference type="SUPFAM" id="SSF48452">
    <property type="entry name" value="TPR-like"/>
    <property type="match status" value="2"/>
</dbReference>
<dbReference type="InterPro" id="IPR039340">
    <property type="entry name" value="Tfc4/TFIIIC-102/Sfc4"/>
</dbReference>
<gene>
    <name evidence="3" type="ORF">NDN08_003902</name>
</gene>
<evidence type="ECO:0000256" key="1">
    <source>
        <dbReference type="PROSITE-ProRule" id="PRU00339"/>
    </source>
</evidence>
<dbReference type="SMART" id="SM00028">
    <property type="entry name" value="TPR"/>
    <property type="match status" value="6"/>
</dbReference>
<dbReference type="InterPro" id="IPR011990">
    <property type="entry name" value="TPR-like_helical_dom_sf"/>
</dbReference>
<dbReference type="PANTHER" id="PTHR23082">
    <property type="entry name" value="TRANSCRIPTION INITIATION FACTOR IIIC TFIIIC , POLYPEPTIDE 3-RELATED"/>
    <property type="match status" value="1"/>
</dbReference>
<dbReference type="Proteomes" id="UP001157974">
    <property type="component" value="Unassembled WGS sequence"/>
</dbReference>
<evidence type="ECO:0000313" key="4">
    <source>
        <dbReference type="Proteomes" id="UP001157974"/>
    </source>
</evidence>
<dbReference type="Pfam" id="PF13432">
    <property type="entry name" value="TPR_16"/>
    <property type="match status" value="1"/>
</dbReference>
<protein>
    <recommendedName>
        <fullName evidence="5">General transcription factor 3C polypeptide 3</fullName>
    </recommendedName>
</protein>
<feature type="compositionally biased region" description="Acidic residues" evidence="2">
    <location>
        <begin position="36"/>
        <end position="96"/>
    </location>
</feature>
<keyword evidence="1" id="KW-0802">TPR repeat</keyword>
<feature type="region of interest" description="Disordered" evidence="2">
    <location>
        <begin position="131"/>
        <end position="155"/>
    </location>
</feature>
<evidence type="ECO:0008006" key="5">
    <source>
        <dbReference type="Google" id="ProtNLM"/>
    </source>
</evidence>
<dbReference type="InterPro" id="IPR019734">
    <property type="entry name" value="TPR_rpt"/>
</dbReference>
<feature type="compositionally biased region" description="Basic residues" evidence="2">
    <location>
        <begin position="135"/>
        <end position="149"/>
    </location>
</feature>
<feature type="compositionally biased region" description="Acidic residues" evidence="2">
    <location>
        <begin position="17"/>
        <end position="28"/>
    </location>
</feature>
<name>A0AAV8UJQ3_9RHOD</name>
<comment type="caution">
    <text evidence="3">The sequence shown here is derived from an EMBL/GenBank/DDBJ whole genome shotgun (WGS) entry which is preliminary data.</text>
</comment>
<feature type="region of interest" description="Disordered" evidence="2">
    <location>
        <begin position="573"/>
        <end position="593"/>
    </location>
</feature>
<reference evidence="3 4" key="1">
    <citation type="journal article" date="2023" name="Nat. Commun.">
        <title>Origin of minicircular mitochondrial genomes in red algae.</title>
        <authorList>
            <person name="Lee Y."/>
            <person name="Cho C.H."/>
            <person name="Lee Y.M."/>
            <person name="Park S.I."/>
            <person name="Yang J.H."/>
            <person name="West J.A."/>
            <person name="Bhattacharya D."/>
            <person name="Yoon H.S."/>
        </authorList>
    </citation>
    <scope>NUCLEOTIDE SEQUENCE [LARGE SCALE GENOMIC DNA]</scope>
    <source>
        <strain evidence="3 4">CCMP1338</strain>
        <tissue evidence="3">Whole cell</tissue>
    </source>
</reference>
<dbReference type="Pfam" id="PF13181">
    <property type="entry name" value="TPR_8"/>
    <property type="match status" value="1"/>
</dbReference>
<dbReference type="Gene3D" id="1.25.40.10">
    <property type="entry name" value="Tetratricopeptide repeat domain"/>
    <property type="match status" value="3"/>
</dbReference>
<dbReference type="AlphaFoldDB" id="A0AAV8UJQ3"/>
<proteinExistence type="predicted"/>
<feature type="compositionally biased region" description="Basic and acidic residues" evidence="2">
    <location>
        <begin position="1"/>
        <end position="16"/>
    </location>
</feature>
<dbReference type="PROSITE" id="PS50005">
    <property type="entry name" value="TPR"/>
    <property type="match status" value="1"/>
</dbReference>
<evidence type="ECO:0000313" key="3">
    <source>
        <dbReference type="EMBL" id="KAJ8901696.1"/>
    </source>
</evidence>
<organism evidence="3 4">
    <name type="scientific">Rhodosorus marinus</name>
    <dbReference type="NCBI Taxonomy" id="101924"/>
    <lineage>
        <taxon>Eukaryota</taxon>
        <taxon>Rhodophyta</taxon>
        <taxon>Stylonematophyceae</taxon>
        <taxon>Stylonematales</taxon>
        <taxon>Stylonemataceae</taxon>
        <taxon>Rhodosorus</taxon>
    </lineage>
</organism>
<dbReference type="EMBL" id="JAMWBK010000010">
    <property type="protein sequence ID" value="KAJ8901696.1"/>
    <property type="molecule type" value="Genomic_DNA"/>
</dbReference>
<sequence>MGLAKRGMEEAQRRDAEEEEEGQDEDDDSTFRFDEHDVEELENFDTGDDQLSEEDDDEDDDEEDDGSDEQTPVDEADGGDQQAEDEDTEAYDEEEEDMYELELEFMRSRKRKRKAGEDRISSAAVDRILEEDQRKGKRAKRTGRRRRKSSGLPKHLEGLMGEANTLYMRREFDDALKILRRIAKDAPKAIPPYHTLGLIHEELNDRRRALDYYMIAALLERSDAALWRKNALYSMSLGNNDQAIFCFSMAVKYSKGKDLASLERLAELREERRDIRQAAETFERLLRRTPERHDIVFRIADLYESIALPEKSVNVLYATVEKVLGEGDLEKVDPRMMNKMVEGLFVLRKYVDAGALLTRYCLVTAGHAEKFPVDLRVRQAICNIRLGSNKPSEELEQALGLLGSQYSKYKSLFWDLGEALLDEKHFELSISVFNELEAFEHSNTGLLLRRGTAYKELGQLDKAKLDLEKAVELSHGMVEASMQLVELYPKIGEETKITGILKKIEGSMREKAHAVAAAEETVLRILGFAERYEQEDPHRYVETLLPLMDAACNLPRRNAADASKTNSGELLHGIERDSNGEEPSEGGGGGWLFQFSTGRRRAKKSGKEKYGFSMRDVGIAVRKVLTDEQYLDLLEKFWRAMCDIDREEQAALIISRLVYLKEVTDVSLIERLRLLGVAASIRGRQLMHAYDELRGLCTEKPDQATYWYVLSALVGLHKNGKRRNLAKATFKFTNRLCAKNPGVLPCLLSVGNGFYESGSYRCAEAIYLQAYTIRPNEAMISLLLALVYLHMGQARRIRNRGECVLKGLTFLQEYRHLRENGCPEVKAEVLYNCARFYHFCNLVHVAAPLYEQVLAIDMRGAKKDISRDAAYNLVRLYSDVGSRANANRVIKSHLQF</sequence>
<accession>A0AAV8UJQ3</accession>
<dbReference type="GO" id="GO:0000127">
    <property type="term" value="C:transcription factor TFIIIC complex"/>
    <property type="evidence" value="ECO:0007669"/>
    <property type="project" value="TreeGrafter"/>
</dbReference>
<dbReference type="GO" id="GO:0006383">
    <property type="term" value="P:transcription by RNA polymerase III"/>
    <property type="evidence" value="ECO:0007669"/>
    <property type="project" value="InterPro"/>
</dbReference>